<feature type="repeat" description="TPR" evidence="2">
    <location>
        <begin position="138"/>
        <end position="171"/>
    </location>
</feature>
<organism evidence="4 5">
    <name type="scientific">Corticimicrobacter populi</name>
    <dbReference type="NCBI Taxonomy" id="2175229"/>
    <lineage>
        <taxon>Bacteria</taxon>
        <taxon>Pseudomonadati</taxon>
        <taxon>Pseudomonadota</taxon>
        <taxon>Betaproteobacteria</taxon>
        <taxon>Burkholderiales</taxon>
        <taxon>Alcaligenaceae</taxon>
        <taxon>Corticimicrobacter</taxon>
    </lineage>
</organism>
<keyword evidence="2" id="KW-0802">TPR repeat</keyword>
<evidence type="ECO:0000256" key="3">
    <source>
        <dbReference type="SAM" id="MobiDB-lite"/>
    </source>
</evidence>
<dbReference type="AlphaFoldDB" id="A0A2V1K0W6"/>
<feature type="signal peptide" evidence="1">
    <location>
        <begin position="1"/>
        <end position="23"/>
    </location>
</feature>
<dbReference type="SUPFAM" id="SSF48452">
    <property type="entry name" value="TPR-like"/>
    <property type="match status" value="1"/>
</dbReference>
<evidence type="ECO:0000256" key="2">
    <source>
        <dbReference type="PROSITE-ProRule" id="PRU00339"/>
    </source>
</evidence>
<dbReference type="Gene3D" id="1.20.5.1700">
    <property type="match status" value="1"/>
</dbReference>
<gene>
    <name evidence="4" type="primary">ygbF</name>
    <name evidence="1" type="synonym">cpoB</name>
    <name evidence="4" type="ORF">DD235_12995</name>
</gene>
<dbReference type="GO" id="GO:0030288">
    <property type="term" value="C:outer membrane-bounded periplasmic space"/>
    <property type="evidence" value="ECO:0007669"/>
    <property type="project" value="UniProtKB-UniRule"/>
</dbReference>
<evidence type="ECO:0000313" key="5">
    <source>
        <dbReference type="Proteomes" id="UP000245212"/>
    </source>
</evidence>
<evidence type="ECO:0000313" key="4">
    <source>
        <dbReference type="EMBL" id="PWF22279.1"/>
    </source>
</evidence>
<dbReference type="InterPro" id="IPR014162">
    <property type="entry name" value="CpoB_C"/>
</dbReference>
<dbReference type="Gene3D" id="1.25.40.10">
    <property type="entry name" value="Tetratricopeptide repeat domain"/>
    <property type="match status" value="1"/>
</dbReference>
<feature type="chain" id="PRO_5016183773" description="Cell division coordinator CpoB" evidence="1">
    <location>
        <begin position="24"/>
        <end position="222"/>
    </location>
</feature>
<dbReference type="SMART" id="SM00028">
    <property type="entry name" value="TPR"/>
    <property type="match status" value="2"/>
</dbReference>
<dbReference type="Proteomes" id="UP000245212">
    <property type="component" value="Unassembled WGS sequence"/>
</dbReference>
<proteinExistence type="inferred from homology"/>
<dbReference type="GO" id="GO:0043093">
    <property type="term" value="P:FtsZ-dependent cytokinesis"/>
    <property type="evidence" value="ECO:0007669"/>
    <property type="project" value="UniProtKB-UniRule"/>
</dbReference>
<name>A0A2V1K0W6_9BURK</name>
<keyword evidence="5" id="KW-1185">Reference proteome</keyword>
<comment type="caution">
    <text evidence="4">The sequence shown here is derived from an EMBL/GenBank/DDBJ whole genome shotgun (WGS) entry which is preliminary data.</text>
</comment>
<keyword evidence="1" id="KW-0132">Cell division</keyword>
<dbReference type="Pfam" id="PF13174">
    <property type="entry name" value="TPR_6"/>
    <property type="match status" value="1"/>
</dbReference>
<keyword evidence="1" id="KW-0131">Cell cycle</keyword>
<dbReference type="RefSeq" id="WP_109062517.1">
    <property type="nucleotide sequence ID" value="NZ_QETA01000005.1"/>
</dbReference>
<feature type="region of interest" description="Disordered" evidence="3">
    <location>
        <begin position="75"/>
        <end position="101"/>
    </location>
</feature>
<evidence type="ECO:0000256" key="1">
    <source>
        <dbReference type="HAMAP-Rule" id="MF_02066"/>
    </source>
</evidence>
<keyword evidence="1" id="KW-0732">Signal</keyword>
<protein>
    <recommendedName>
        <fullName evidence="1">Cell division coordinator CpoB</fullName>
    </recommendedName>
</protein>
<dbReference type="InterPro" id="IPR011990">
    <property type="entry name" value="TPR-like_helical_dom_sf"/>
</dbReference>
<accession>A0A2V1K0W6</accession>
<reference evidence="5" key="1">
    <citation type="submission" date="2018-05" db="EMBL/GenBank/DDBJ databases">
        <authorList>
            <person name="Li Y."/>
        </authorList>
    </citation>
    <scope>NUCLEOTIDE SEQUENCE [LARGE SCALE GENOMIC DNA]</scope>
    <source>
        <strain evidence="5">3d-2-2</strain>
    </source>
</reference>
<dbReference type="EMBL" id="QETA01000005">
    <property type="protein sequence ID" value="PWF22279.1"/>
    <property type="molecule type" value="Genomic_DNA"/>
</dbReference>
<comment type="similarity">
    <text evidence="1">Belongs to the CpoB family.</text>
</comment>
<comment type="subcellular location">
    <subcellularLocation>
        <location evidence="1">Periplasm</location>
    </subcellularLocation>
</comment>
<dbReference type="Pfam" id="PF13432">
    <property type="entry name" value="TPR_16"/>
    <property type="match status" value="1"/>
</dbReference>
<keyword evidence="1" id="KW-0574">Periplasm</keyword>
<dbReference type="PROSITE" id="PS50005">
    <property type="entry name" value="TPR"/>
    <property type="match status" value="1"/>
</dbReference>
<comment type="function">
    <text evidence="1">Mediates coordination of peptidoglycan synthesis and outer membrane constriction during cell division.</text>
</comment>
<sequence precursor="true">MRLFSRSVLAAALLAILPLQAHAFADDESRRAILELRQQIQQMTEQNQRARLQLADQIENLRQEITRLRNQVEHLDQQAAQASARNAPPDDGTPRVSDEQEQQAYDDAIDHFRNGRYREAAELMTAFTALYPSSALEPLARFYLGSSHYALKDYKAAIESLDAMLKSAPTNPRAPDALLVIAGSQIELGDYAAAKTSLQRIVREYPGTPAAETANNRLQLLR</sequence>
<dbReference type="NCBIfam" id="TIGR02795">
    <property type="entry name" value="tol_pal_ybgF"/>
    <property type="match status" value="1"/>
</dbReference>
<dbReference type="InterPro" id="IPR034706">
    <property type="entry name" value="CpoB"/>
</dbReference>
<dbReference type="InterPro" id="IPR019734">
    <property type="entry name" value="TPR_rpt"/>
</dbReference>
<dbReference type="HAMAP" id="MF_02066">
    <property type="entry name" value="CpoB"/>
    <property type="match status" value="1"/>
</dbReference>